<keyword evidence="1" id="KW-0482">Metalloprotease</keyword>
<comment type="caution">
    <text evidence="1">The sequence shown here is derived from an EMBL/GenBank/DDBJ whole genome shotgun (WGS) entry which is preliminary data.</text>
</comment>
<evidence type="ECO:0000313" key="1">
    <source>
        <dbReference type="EMBL" id="MEN5376936.1"/>
    </source>
</evidence>
<accession>A0ABV0BQD6</accession>
<dbReference type="GO" id="GO:0008237">
    <property type="term" value="F:metallopeptidase activity"/>
    <property type="evidence" value="ECO:0007669"/>
    <property type="project" value="UniProtKB-KW"/>
</dbReference>
<organism evidence="1 2">
    <name type="scientific">Sphingobacterium kitahiroshimense</name>
    <dbReference type="NCBI Taxonomy" id="470446"/>
    <lineage>
        <taxon>Bacteria</taxon>
        <taxon>Pseudomonadati</taxon>
        <taxon>Bacteroidota</taxon>
        <taxon>Sphingobacteriia</taxon>
        <taxon>Sphingobacteriales</taxon>
        <taxon>Sphingobacteriaceae</taxon>
        <taxon>Sphingobacterium</taxon>
    </lineage>
</organism>
<proteinExistence type="predicted"/>
<dbReference type="SUPFAM" id="SSF55486">
    <property type="entry name" value="Metalloproteases ('zincins'), catalytic domain"/>
    <property type="match status" value="1"/>
</dbReference>
<dbReference type="InterPro" id="IPR024653">
    <property type="entry name" value="Peptidase_M10/M27/M57"/>
</dbReference>
<name>A0ABV0BQD6_9SPHI</name>
<sequence length="289" mass="32176">MRLKISFLCTVSLWLITVFFSGCSKSIDLERNIEDDNLTEVKSLVSTLGFDTVNLKLDGDKIIVEGDILLYKSKLSKTTPRQASGFQGPLIADNNMIKYFIPQALSNADAIESAFNEYGSLQVPSNFPILLPSAAFYFTRVYSEAEANVVITTYYSDNLKNYGYADFPTLLPALGIPHVPYPRLRTGKYISINVNAWNNINWSQKKFLIAHEFGHAIGLRHTDWKRSEPASAYENGVLIGSYTIPFTPNSSKNPDPNSVFNSGSGTTPFAWNGFTNFDKTAIFYVANGK</sequence>
<keyword evidence="1" id="KW-0645">Protease</keyword>
<dbReference type="RefSeq" id="WP_346580965.1">
    <property type="nucleotide sequence ID" value="NZ_JBDJLH010000003.1"/>
</dbReference>
<reference evidence="1 2" key="1">
    <citation type="submission" date="2024-04" db="EMBL/GenBank/DDBJ databases">
        <title>WGS of bacteria from Torrens River.</title>
        <authorList>
            <person name="Wyrsch E.R."/>
            <person name="Drigo B."/>
        </authorList>
    </citation>
    <scope>NUCLEOTIDE SEQUENCE [LARGE SCALE GENOMIC DNA]</scope>
    <source>
        <strain evidence="1 2">TWI391</strain>
    </source>
</reference>
<keyword evidence="1" id="KW-0378">Hydrolase</keyword>
<dbReference type="Gene3D" id="3.40.390.10">
    <property type="entry name" value="Collagenase (Catalytic Domain)"/>
    <property type="match status" value="1"/>
</dbReference>
<dbReference type="PROSITE" id="PS51257">
    <property type="entry name" value="PROKAR_LIPOPROTEIN"/>
    <property type="match status" value="1"/>
</dbReference>
<dbReference type="InterPro" id="IPR024079">
    <property type="entry name" value="MetalloPept_cat_dom_sf"/>
</dbReference>
<protein>
    <submittedName>
        <fullName evidence="1">M57 family metalloprotease</fullName>
    </submittedName>
</protein>
<keyword evidence="2" id="KW-1185">Reference proteome</keyword>
<gene>
    <name evidence="1" type="ORF">ABE541_06650</name>
</gene>
<dbReference type="Pfam" id="PF12388">
    <property type="entry name" value="Peptidase_M57"/>
    <property type="match status" value="1"/>
</dbReference>
<dbReference type="EMBL" id="JBDJNQ010000002">
    <property type="protein sequence ID" value="MEN5376936.1"/>
    <property type="molecule type" value="Genomic_DNA"/>
</dbReference>
<dbReference type="Proteomes" id="UP001409291">
    <property type="component" value="Unassembled WGS sequence"/>
</dbReference>
<evidence type="ECO:0000313" key="2">
    <source>
        <dbReference type="Proteomes" id="UP001409291"/>
    </source>
</evidence>